<keyword evidence="2" id="KW-0812">Transmembrane</keyword>
<name>A0A2N2E1Y8_9BACT</name>
<evidence type="ECO:0000256" key="1">
    <source>
        <dbReference type="SAM" id="MobiDB-lite"/>
    </source>
</evidence>
<accession>A0A2N2E1Y8</accession>
<evidence type="ECO:0000313" key="3">
    <source>
        <dbReference type="EMBL" id="PKM88744.1"/>
    </source>
</evidence>
<evidence type="ECO:0000256" key="2">
    <source>
        <dbReference type="SAM" id="Phobius"/>
    </source>
</evidence>
<feature type="region of interest" description="Disordered" evidence="1">
    <location>
        <begin position="13"/>
        <end position="49"/>
    </location>
</feature>
<evidence type="ECO:0000313" key="4">
    <source>
        <dbReference type="Proteomes" id="UP000233325"/>
    </source>
</evidence>
<protein>
    <recommendedName>
        <fullName evidence="5">Baseplate protein J-like domain-containing protein</fullName>
    </recommendedName>
</protein>
<organism evidence="3 4">
    <name type="scientific">Candidatus Falkowbacteria bacterium HGW-Falkowbacteria-2</name>
    <dbReference type="NCBI Taxonomy" id="2013769"/>
    <lineage>
        <taxon>Bacteria</taxon>
        <taxon>Candidatus Falkowiibacteriota</taxon>
    </lineage>
</organism>
<reference evidence="3 4" key="1">
    <citation type="journal article" date="2017" name="ISME J.">
        <title>Potential for microbial H2 and metal transformations associated with novel bacteria and archaea in deep terrestrial subsurface sediments.</title>
        <authorList>
            <person name="Hernsdorf A.W."/>
            <person name="Amano Y."/>
            <person name="Miyakawa K."/>
            <person name="Ise K."/>
            <person name="Suzuki Y."/>
            <person name="Anantharaman K."/>
            <person name="Probst A."/>
            <person name="Burstein D."/>
            <person name="Thomas B.C."/>
            <person name="Banfield J.F."/>
        </authorList>
    </citation>
    <scope>NUCLEOTIDE SEQUENCE [LARGE SCALE GENOMIC DNA]</scope>
    <source>
        <strain evidence="3">HGW-Falkowbacteria-2</strain>
    </source>
</reference>
<gene>
    <name evidence="3" type="ORF">CVU83_01135</name>
</gene>
<keyword evidence="2" id="KW-0472">Membrane</keyword>
<keyword evidence="2" id="KW-1133">Transmembrane helix</keyword>
<dbReference type="Proteomes" id="UP000233325">
    <property type="component" value="Unassembled WGS sequence"/>
</dbReference>
<sequence length="499" mass="55452">MRRLFSFIYTGLSGGNKLMPRTKKEAEKKAAPKKPHAKRVIKKDKPLPKSKSKAITIDVIADDEEVLFRQPLESLPEDNPSERERLDVQKKYYADLVTDMKQKKDGTPVKTSPIADRRRPQRKSLSLYRRIAYQFIGLTLLLLLVVGYFFLPSLKITMHPSAEAIADSLSLRIASADSEDAQAESAGSRLVAGEVRTIALSAEKVFEASGEEILGEEVVGEVTLHNEYTKAQPLVAKTRLLSIDNKLFRLKEAVNIPAGGTVVAEVYADEPSLEMAVGPTKFTIPGLWLGLQDKIYATSDTAFEYQHQVKRYIKQRDLDQAIVGIKKALSDKAEMALEEVKSSSHAVAYDLDDSAAVVKMDAKLGDEVGEFIVSAENTLAIAIFSKEQAEALVKAKIAFLLPDDKRLSAFEGKDIAYRLDAYDAASSTATVAASFKGNMSLRTDADIVDRKKLVNLNEEQISEYLRAFPEIQTYELEFFPKFIKRAPSLADRIKVEVVQ</sequence>
<feature type="compositionally biased region" description="Basic residues" evidence="1">
    <location>
        <begin position="31"/>
        <end position="49"/>
    </location>
</feature>
<dbReference type="AlphaFoldDB" id="A0A2N2E1Y8"/>
<comment type="caution">
    <text evidence="3">The sequence shown here is derived from an EMBL/GenBank/DDBJ whole genome shotgun (WGS) entry which is preliminary data.</text>
</comment>
<proteinExistence type="predicted"/>
<evidence type="ECO:0008006" key="5">
    <source>
        <dbReference type="Google" id="ProtNLM"/>
    </source>
</evidence>
<feature type="transmembrane region" description="Helical" evidence="2">
    <location>
        <begin position="131"/>
        <end position="151"/>
    </location>
</feature>
<dbReference type="EMBL" id="PHAH01000011">
    <property type="protein sequence ID" value="PKM88744.1"/>
    <property type="molecule type" value="Genomic_DNA"/>
</dbReference>